<keyword evidence="15" id="KW-1185">Reference proteome</keyword>
<comment type="subcellular location">
    <subcellularLocation>
        <location evidence="10">Cell membrane</location>
    </subcellularLocation>
    <subcellularLocation>
        <location evidence="1">Endomembrane system</location>
        <topology evidence="1">Multi-pass membrane protein</topology>
    </subcellularLocation>
</comment>
<dbReference type="InterPro" id="IPR003342">
    <property type="entry name" value="ArnT-like_N"/>
</dbReference>
<gene>
    <name evidence="14" type="ORF">SAMN06265360_102163</name>
</gene>
<evidence type="ECO:0000256" key="5">
    <source>
        <dbReference type="ARBA" id="ARBA00022679"/>
    </source>
</evidence>
<reference evidence="14 15" key="1">
    <citation type="submission" date="2017-06" db="EMBL/GenBank/DDBJ databases">
        <authorList>
            <person name="Kim H.J."/>
            <person name="Triplett B.A."/>
        </authorList>
    </citation>
    <scope>NUCLEOTIDE SEQUENCE [LARGE SCALE GENOMIC DNA]</scope>
    <source>
        <strain evidence="14 15">DSM 45207</strain>
    </source>
</reference>
<dbReference type="GO" id="GO:0004169">
    <property type="term" value="F:dolichyl-phosphate-mannose-protein mannosyltransferase activity"/>
    <property type="evidence" value="ECO:0007669"/>
    <property type="project" value="UniProtKB-UniRule"/>
</dbReference>
<dbReference type="GO" id="GO:0005886">
    <property type="term" value="C:plasma membrane"/>
    <property type="evidence" value="ECO:0007669"/>
    <property type="project" value="UniProtKB-SubCell"/>
</dbReference>
<evidence type="ECO:0000256" key="7">
    <source>
        <dbReference type="ARBA" id="ARBA00022989"/>
    </source>
</evidence>
<evidence type="ECO:0000259" key="13">
    <source>
        <dbReference type="Pfam" id="PF16192"/>
    </source>
</evidence>
<evidence type="ECO:0000256" key="6">
    <source>
        <dbReference type="ARBA" id="ARBA00022692"/>
    </source>
</evidence>
<dbReference type="EMBL" id="FZNW01000002">
    <property type="protein sequence ID" value="SNR32847.1"/>
    <property type="molecule type" value="Genomic_DNA"/>
</dbReference>
<proteinExistence type="inferred from homology"/>
<accession>A0A238VFJ1</accession>
<organism evidence="14 15">
    <name type="scientific">Haloechinothrix alba</name>
    <dbReference type="NCBI Taxonomy" id="664784"/>
    <lineage>
        <taxon>Bacteria</taxon>
        <taxon>Bacillati</taxon>
        <taxon>Actinomycetota</taxon>
        <taxon>Actinomycetes</taxon>
        <taxon>Pseudonocardiales</taxon>
        <taxon>Pseudonocardiaceae</taxon>
        <taxon>Haloechinothrix</taxon>
    </lineage>
</organism>
<feature type="transmembrane region" description="Helical" evidence="10">
    <location>
        <begin position="450"/>
        <end position="473"/>
    </location>
</feature>
<feature type="transmembrane region" description="Helical" evidence="10">
    <location>
        <begin position="485"/>
        <end position="505"/>
    </location>
</feature>
<feature type="domain" description="Protein O-mannosyl-transferase C-terminal four TM" evidence="13">
    <location>
        <begin position="334"/>
        <end position="527"/>
    </location>
</feature>
<feature type="transmembrane region" description="Helical" evidence="10">
    <location>
        <begin position="178"/>
        <end position="195"/>
    </location>
</feature>
<comment type="similarity">
    <text evidence="3 10">Belongs to the glycosyltransferase 39 family.</text>
</comment>
<feature type="transmembrane region" description="Helical" evidence="10">
    <location>
        <begin position="247"/>
        <end position="264"/>
    </location>
</feature>
<keyword evidence="4 10" id="KW-0328">Glycosyltransferase</keyword>
<keyword evidence="8 10" id="KW-0472">Membrane</keyword>
<comment type="function">
    <text evidence="10">Protein O-mannosyltransferase that catalyzes the transfer of a single mannose residue from a polyprenol phospho-mannosyl lipidic donor to the hydroxyl group of selected serine and threonine residues in acceptor proteins.</text>
</comment>
<evidence type="ECO:0000256" key="4">
    <source>
        <dbReference type="ARBA" id="ARBA00022676"/>
    </source>
</evidence>
<sequence length="528" mass="58943">MSVQHSSSAPLPEATDTRSRHAHRRAEPSDRELALLGRPMPLDGARSWIVTLVITGIAAVVRLWNLGSPTDGGTPVFDEKHYVPQAWQMLRNGGYEDNYGFTLIVHPPLGKHLIALGEWLFGYTAWGWRFSAAIAGVLIVLLIIRITRRLTRSTFLAAAAGVLAITDGVLHLQSRMGMLDIFLVLFVLAAFGCLVRDREQVRQRLAEAVRDGWIGTSAYGPRLGVRWWRIGAGVSLGLACAVKWSGLYFVVAVGLLVLIFDYTARRTAGVERPLRAVLRLDLVPAALAVGVVSVLVYLGSWWAWLRSETATDRHYAEINQVDQGAFGFVPDALHSLWYYTFEILQFHSTLETPDGDPHPWESKPWTWPMGLRPMLYYYDSGSGVTGCGQDECVEATMLIGTPALWWLAIPLLAWALWRALLRFDWRYGVVLVGYLAGFLPWFANIDRQMYFFYAAPMAPFLVIGLAMALGHVLGRASSGHERRATGLLAVSLYIGLAVANFVWLWPVLNGEPITSQQWDARLWLPSWK</sequence>
<feature type="domain" description="ArnT-like N-terminal" evidence="12">
    <location>
        <begin position="53"/>
        <end position="123"/>
    </location>
</feature>
<feature type="domain" description="ArnT-like N-terminal" evidence="12">
    <location>
        <begin position="125"/>
        <end position="259"/>
    </location>
</feature>
<dbReference type="InterPro" id="IPR032421">
    <property type="entry name" value="PMT_4TMC"/>
</dbReference>
<dbReference type="Pfam" id="PF16192">
    <property type="entry name" value="PMT_4TMC"/>
    <property type="match status" value="1"/>
</dbReference>
<evidence type="ECO:0000256" key="9">
    <source>
        <dbReference type="ARBA" id="ARBA00093617"/>
    </source>
</evidence>
<feature type="transmembrane region" description="Helical" evidence="10">
    <location>
        <begin position="427"/>
        <end position="444"/>
    </location>
</feature>
<dbReference type="PANTHER" id="PTHR10050:SF46">
    <property type="entry name" value="PROTEIN O-MANNOSYL-TRANSFERASE 2"/>
    <property type="match status" value="1"/>
</dbReference>
<dbReference type="EC" id="2.4.1.-" evidence="10"/>
<evidence type="ECO:0000256" key="1">
    <source>
        <dbReference type="ARBA" id="ARBA00004127"/>
    </source>
</evidence>
<dbReference type="UniPathway" id="UPA00378"/>
<feature type="region of interest" description="Disordered" evidence="11">
    <location>
        <begin position="1"/>
        <end position="30"/>
    </location>
</feature>
<evidence type="ECO:0000256" key="10">
    <source>
        <dbReference type="RuleBase" id="RU367007"/>
    </source>
</evidence>
<feature type="transmembrane region" description="Helical" evidence="10">
    <location>
        <begin position="45"/>
        <end position="64"/>
    </location>
</feature>
<evidence type="ECO:0000256" key="8">
    <source>
        <dbReference type="ARBA" id="ARBA00023136"/>
    </source>
</evidence>
<evidence type="ECO:0000256" key="2">
    <source>
        <dbReference type="ARBA" id="ARBA00004922"/>
    </source>
</evidence>
<evidence type="ECO:0000256" key="11">
    <source>
        <dbReference type="SAM" id="MobiDB-lite"/>
    </source>
</evidence>
<feature type="transmembrane region" description="Helical" evidence="10">
    <location>
        <begin position="403"/>
        <end position="420"/>
    </location>
</feature>
<evidence type="ECO:0000313" key="15">
    <source>
        <dbReference type="Proteomes" id="UP000198348"/>
    </source>
</evidence>
<dbReference type="InterPro" id="IPR027005">
    <property type="entry name" value="PMT-like"/>
</dbReference>
<keyword evidence="10" id="KW-1003">Cell membrane</keyword>
<feature type="transmembrane region" description="Helical" evidence="10">
    <location>
        <begin position="154"/>
        <end position="172"/>
    </location>
</feature>
<feature type="transmembrane region" description="Helical" evidence="10">
    <location>
        <begin position="285"/>
        <end position="304"/>
    </location>
</feature>
<keyword evidence="5 10" id="KW-0808">Transferase</keyword>
<dbReference type="PANTHER" id="PTHR10050">
    <property type="entry name" value="DOLICHYL-PHOSPHATE-MANNOSE--PROTEIN MANNOSYLTRANSFERASE"/>
    <property type="match status" value="1"/>
</dbReference>
<name>A0A238VFJ1_9PSEU</name>
<protein>
    <recommendedName>
        <fullName evidence="9 10">Polyprenol-phosphate-mannose--protein mannosyltransferase</fullName>
        <ecNumber evidence="10">2.4.1.-</ecNumber>
    </recommendedName>
</protein>
<feature type="transmembrane region" description="Helical" evidence="10">
    <location>
        <begin position="126"/>
        <end position="147"/>
    </location>
</feature>
<evidence type="ECO:0000313" key="14">
    <source>
        <dbReference type="EMBL" id="SNR32847.1"/>
    </source>
</evidence>
<evidence type="ECO:0000259" key="12">
    <source>
        <dbReference type="Pfam" id="PF02366"/>
    </source>
</evidence>
<dbReference type="OrthoDB" id="9776737at2"/>
<keyword evidence="7 10" id="KW-1133">Transmembrane helix</keyword>
<comment type="pathway">
    <text evidence="2 10">Protein modification; protein glycosylation.</text>
</comment>
<dbReference type="Pfam" id="PF02366">
    <property type="entry name" value="PMT"/>
    <property type="match status" value="2"/>
</dbReference>
<dbReference type="GO" id="GO:0012505">
    <property type="term" value="C:endomembrane system"/>
    <property type="evidence" value="ECO:0007669"/>
    <property type="project" value="UniProtKB-SubCell"/>
</dbReference>
<evidence type="ECO:0000256" key="3">
    <source>
        <dbReference type="ARBA" id="ARBA00007222"/>
    </source>
</evidence>
<feature type="compositionally biased region" description="Basic and acidic residues" evidence="11">
    <location>
        <begin position="15"/>
        <end position="30"/>
    </location>
</feature>
<dbReference type="Proteomes" id="UP000198348">
    <property type="component" value="Unassembled WGS sequence"/>
</dbReference>
<keyword evidence="6 10" id="KW-0812">Transmembrane</keyword>
<dbReference type="AlphaFoldDB" id="A0A238VFJ1"/>
<dbReference type="RefSeq" id="WP_089299797.1">
    <property type="nucleotide sequence ID" value="NZ_FZNW01000002.1"/>
</dbReference>